<name>A0A1L9TTF2_9EURO</name>
<proteinExistence type="predicted"/>
<dbReference type="RefSeq" id="XP_040706497.1">
    <property type="nucleotide sequence ID" value="XM_040846262.1"/>
</dbReference>
<dbReference type="EMBL" id="KV878583">
    <property type="protein sequence ID" value="OJJ62691.1"/>
    <property type="molecule type" value="Genomic_DNA"/>
</dbReference>
<protein>
    <submittedName>
        <fullName evidence="1">Uncharacterized protein</fullName>
    </submittedName>
</protein>
<dbReference type="GeneID" id="63762335"/>
<sequence>MPANNLTESNELVDDKSPQLQSENDIISHLIRQNNQLQQIVAEYNALIRTCIETISLLRKYKTNKVEDAQ</sequence>
<dbReference type="Proteomes" id="UP000184356">
    <property type="component" value="Unassembled WGS sequence"/>
</dbReference>
<dbReference type="AlphaFoldDB" id="A0A1L9TTF2"/>
<accession>A0A1L9TTF2</accession>
<reference evidence="2" key="1">
    <citation type="journal article" date="2017" name="Genome Biol.">
        <title>Comparative genomics reveals high biological diversity and specific adaptations in the industrially and medically important fungal genus Aspergillus.</title>
        <authorList>
            <person name="de Vries R.P."/>
            <person name="Riley R."/>
            <person name="Wiebenga A."/>
            <person name="Aguilar-Osorio G."/>
            <person name="Amillis S."/>
            <person name="Uchima C.A."/>
            <person name="Anderluh G."/>
            <person name="Asadollahi M."/>
            <person name="Askin M."/>
            <person name="Barry K."/>
            <person name="Battaglia E."/>
            <person name="Bayram O."/>
            <person name="Benocci T."/>
            <person name="Braus-Stromeyer S.A."/>
            <person name="Caldana C."/>
            <person name="Canovas D."/>
            <person name="Cerqueira G.C."/>
            <person name="Chen F."/>
            <person name="Chen W."/>
            <person name="Choi C."/>
            <person name="Clum A."/>
            <person name="Dos Santos R.A."/>
            <person name="Damasio A.R."/>
            <person name="Diallinas G."/>
            <person name="Emri T."/>
            <person name="Fekete E."/>
            <person name="Flipphi M."/>
            <person name="Freyberg S."/>
            <person name="Gallo A."/>
            <person name="Gournas C."/>
            <person name="Habgood R."/>
            <person name="Hainaut M."/>
            <person name="Harispe M.L."/>
            <person name="Henrissat B."/>
            <person name="Hilden K.S."/>
            <person name="Hope R."/>
            <person name="Hossain A."/>
            <person name="Karabika E."/>
            <person name="Karaffa L."/>
            <person name="Karanyi Z."/>
            <person name="Krasevec N."/>
            <person name="Kuo A."/>
            <person name="Kusch H."/>
            <person name="LaButti K."/>
            <person name="Lagendijk E.L."/>
            <person name="Lapidus A."/>
            <person name="Levasseur A."/>
            <person name="Lindquist E."/>
            <person name="Lipzen A."/>
            <person name="Logrieco A.F."/>
            <person name="MacCabe A."/>
            <person name="Maekelae M.R."/>
            <person name="Malavazi I."/>
            <person name="Melin P."/>
            <person name="Meyer V."/>
            <person name="Mielnichuk N."/>
            <person name="Miskei M."/>
            <person name="Molnar A.P."/>
            <person name="Mule G."/>
            <person name="Ngan C.Y."/>
            <person name="Orejas M."/>
            <person name="Orosz E."/>
            <person name="Ouedraogo J.P."/>
            <person name="Overkamp K.M."/>
            <person name="Park H.-S."/>
            <person name="Perrone G."/>
            <person name="Piumi F."/>
            <person name="Punt P.J."/>
            <person name="Ram A.F."/>
            <person name="Ramon A."/>
            <person name="Rauscher S."/>
            <person name="Record E."/>
            <person name="Riano-Pachon D.M."/>
            <person name="Robert V."/>
            <person name="Roehrig J."/>
            <person name="Ruller R."/>
            <person name="Salamov A."/>
            <person name="Salih N.S."/>
            <person name="Samson R.A."/>
            <person name="Sandor E."/>
            <person name="Sanguinetti M."/>
            <person name="Schuetze T."/>
            <person name="Sepcic K."/>
            <person name="Shelest E."/>
            <person name="Sherlock G."/>
            <person name="Sophianopoulou V."/>
            <person name="Squina F.M."/>
            <person name="Sun H."/>
            <person name="Susca A."/>
            <person name="Todd R.B."/>
            <person name="Tsang A."/>
            <person name="Unkles S.E."/>
            <person name="van de Wiele N."/>
            <person name="van Rossen-Uffink D."/>
            <person name="Oliveira J.V."/>
            <person name="Vesth T.C."/>
            <person name="Visser J."/>
            <person name="Yu J.-H."/>
            <person name="Zhou M."/>
            <person name="Andersen M.R."/>
            <person name="Archer D.B."/>
            <person name="Baker S.E."/>
            <person name="Benoit I."/>
            <person name="Brakhage A.A."/>
            <person name="Braus G.H."/>
            <person name="Fischer R."/>
            <person name="Frisvad J.C."/>
            <person name="Goldman G.H."/>
            <person name="Houbraken J."/>
            <person name="Oakley B."/>
            <person name="Pocsi I."/>
            <person name="Scazzocchio C."/>
            <person name="Seiboth B."/>
            <person name="vanKuyk P.A."/>
            <person name="Wortman J."/>
            <person name="Dyer P.S."/>
            <person name="Grigoriev I.V."/>
        </authorList>
    </citation>
    <scope>NUCLEOTIDE SEQUENCE [LARGE SCALE GENOMIC DNA]</scope>
    <source>
        <strain evidence="2">CBS 593.65</strain>
    </source>
</reference>
<evidence type="ECO:0000313" key="1">
    <source>
        <dbReference type="EMBL" id="OJJ62691.1"/>
    </source>
</evidence>
<dbReference type="VEuPathDB" id="FungiDB:ASPSYDRAFT_41360"/>
<evidence type="ECO:0000313" key="2">
    <source>
        <dbReference type="Proteomes" id="UP000184356"/>
    </source>
</evidence>
<gene>
    <name evidence="1" type="ORF">ASPSYDRAFT_41360</name>
</gene>
<organism evidence="1 2">
    <name type="scientific">Aspergillus sydowii CBS 593.65</name>
    <dbReference type="NCBI Taxonomy" id="1036612"/>
    <lineage>
        <taxon>Eukaryota</taxon>
        <taxon>Fungi</taxon>
        <taxon>Dikarya</taxon>
        <taxon>Ascomycota</taxon>
        <taxon>Pezizomycotina</taxon>
        <taxon>Eurotiomycetes</taxon>
        <taxon>Eurotiomycetidae</taxon>
        <taxon>Eurotiales</taxon>
        <taxon>Aspergillaceae</taxon>
        <taxon>Aspergillus</taxon>
        <taxon>Aspergillus subgen. Nidulantes</taxon>
    </lineage>
</organism>
<keyword evidence="2" id="KW-1185">Reference proteome</keyword>